<protein>
    <submittedName>
        <fullName evidence="1">Uncharacterized protein</fullName>
    </submittedName>
</protein>
<dbReference type="Proteomes" id="UP000828390">
    <property type="component" value="Unassembled WGS sequence"/>
</dbReference>
<name>A0A9D4DD43_DREPO</name>
<evidence type="ECO:0000313" key="1">
    <source>
        <dbReference type="EMBL" id="KAH3746731.1"/>
    </source>
</evidence>
<reference evidence="1" key="1">
    <citation type="journal article" date="2019" name="bioRxiv">
        <title>The Genome of the Zebra Mussel, Dreissena polymorpha: A Resource for Invasive Species Research.</title>
        <authorList>
            <person name="McCartney M.A."/>
            <person name="Auch B."/>
            <person name="Kono T."/>
            <person name="Mallez S."/>
            <person name="Zhang Y."/>
            <person name="Obille A."/>
            <person name="Becker A."/>
            <person name="Abrahante J.E."/>
            <person name="Garbe J."/>
            <person name="Badalamenti J.P."/>
            <person name="Herman A."/>
            <person name="Mangelson H."/>
            <person name="Liachko I."/>
            <person name="Sullivan S."/>
            <person name="Sone E.D."/>
            <person name="Koren S."/>
            <person name="Silverstein K.A.T."/>
            <person name="Beckman K.B."/>
            <person name="Gohl D.M."/>
        </authorList>
    </citation>
    <scope>NUCLEOTIDE SEQUENCE</scope>
    <source>
        <strain evidence="1">Duluth1</strain>
        <tissue evidence="1">Whole animal</tissue>
    </source>
</reference>
<keyword evidence="2" id="KW-1185">Reference proteome</keyword>
<organism evidence="1 2">
    <name type="scientific">Dreissena polymorpha</name>
    <name type="common">Zebra mussel</name>
    <name type="synonym">Mytilus polymorpha</name>
    <dbReference type="NCBI Taxonomy" id="45954"/>
    <lineage>
        <taxon>Eukaryota</taxon>
        <taxon>Metazoa</taxon>
        <taxon>Spiralia</taxon>
        <taxon>Lophotrochozoa</taxon>
        <taxon>Mollusca</taxon>
        <taxon>Bivalvia</taxon>
        <taxon>Autobranchia</taxon>
        <taxon>Heteroconchia</taxon>
        <taxon>Euheterodonta</taxon>
        <taxon>Imparidentia</taxon>
        <taxon>Neoheterodontei</taxon>
        <taxon>Myida</taxon>
        <taxon>Dreissenoidea</taxon>
        <taxon>Dreissenidae</taxon>
        <taxon>Dreissena</taxon>
    </lineage>
</organism>
<reference evidence="1" key="2">
    <citation type="submission" date="2020-11" db="EMBL/GenBank/DDBJ databases">
        <authorList>
            <person name="McCartney M.A."/>
            <person name="Auch B."/>
            <person name="Kono T."/>
            <person name="Mallez S."/>
            <person name="Becker A."/>
            <person name="Gohl D.M."/>
            <person name="Silverstein K.A.T."/>
            <person name="Koren S."/>
            <person name="Bechman K.B."/>
            <person name="Herman A."/>
            <person name="Abrahante J.E."/>
            <person name="Garbe J."/>
        </authorList>
    </citation>
    <scope>NUCLEOTIDE SEQUENCE</scope>
    <source>
        <strain evidence="1">Duluth1</strain>
        <tissue evidence="1">Whole animal</tissue>
    </source>
</reference>
<dbReference type="AlphaFoldDB" id="A0A9D4DD43"/>
<accession>A0A9D4DD43</accession>
<dbReference type="EMBL" id="JAIWYP010000010">
    <property type="protein sequence ID" value="KAH3746731.1"/>
    <property type="molecule type" value="Genomic_DNA"/>
</dbReference>
<evidence type="ECO:0000313" key="2">
    <source>
        <dbReference type="Proteomes" id="UP000828390"/>
    </source>
</evidence>
<gene>
    <name evidence="1" type="ORF">DPMN_181145</name>
</gene>
<comment type="caution">
    <text evidence="1">The sequence shown here is derived from an EMBL/GenBank/DDBJ whole genome shotgun (WGS) entry which is preliminary data.</text>
</comment>
<sequence>MATSSKVSGTDTRLCSTALPSMILVTSSLVWVQLARLLGNINRQSAQDMAQRRGFQTAPRVCQQRHQMHPTRPRNLKIIHTYSPTSDYDDEEIEQFYEDSERIIAIGPKERYPNCPKLLELKSSINTANTTTIHGSEIGSDYDLLLTTIELKLKNMYIITNPRIRLKGEKALAENSAAKRRYETYPSLDSGTEYQKTNRAVRKKMQEAKKVRF</sequence>
<proteinExistence type="predicted"/>